<gene>
    <name evidence="6" type="ORF">AKO1_004519</name>
</gene>
<dbReference type="InterPro" id="IPR040637">
    <property type="entry name" value="Ribosomal_uL10-like_insert"/>
</dbReference>
<dbReference type="EMBL" id="JAOPGA020001001">
    <property type="protein sequence ID" value="KAL0483913.1"/>
    <property type="molecule type" value="Genomic_DNA"/>
</dbReference>
<dbReference type="GO" id="GO:0000027">
    <property type="term" value="P:ribosomal large subunit assembly"/>
    <property type="evidence" value="ECO:0007669"/>
    <property type="project" value="TreeGrafter"/>
</dbReference>
<dbReference type="PIRSF" id="PIRSF039087">
    <property type="entry name" value="L10E"/>
    <property type="match status" value="1"/>
</dbReference>
<comment type="caution">
    <text evidence="6">The sequence shown here is derived from an EMBL/GenBank/DDBJ whole genome shotgun (WGS) entry which is preliminary data.</text>
</comment>
<dbReference type="GO" id="GO:0070180">
    <property type="term" value="F:large ribosomal subunit rRNA binding"/>
    <property type="evidence" value="ECO:0007669"/>
    <property type="project" value="TreeGrafter"/>
</dbReference>
<dbReference type="SUPFAM" id="SSF160369">
    <property type="entry name" value="Ribosomal protein L10-like"/>
    <property type="match status" value="1"/>
</dbReference>
<name>A0AAW2Z3T4_9EUKA</name>
<dbReference type="GO" id="GO:0022625">
    <property type="term" value="C:cytosolic large ribosomal subunit"/>
    <property type="evidence" value="ECO:0007669"/>
    <property type="project" value="TreeGrafter"/>
</dbReference>
<dbReference type="Gene3D" id="3.90.105.20">
    <property type="match status" value="1"/>
</dbReference>
<feature type="compositionally biased region" description="Acidic residues" evidence="4">
    <location>
        <begin position="311"/>
        <end position="321"/>
    </location>
</feature>
<proteinExistence type="inferred from homology"/>
<dbReference type="CDD" id="cd05795">
    <property type="entry name" value="Ribosomal_P0_L10e"/>
    <property type="match status" value="1"/>
</dbReference>
<dbReference type="PANTHER" id="PTHR45699:SF3">
    <property type="entry name" value="LARGE RIBOSOMAL SUBUNIT PROTEIN UL10"/>
    <property type="match status" value="1"/>
</dbReference>
<protein>
    <submittedName>
        <fullName evidence="6">Ribosomal protein P0</fullName>
    </submittedName>
</protein>
<dbReference type="GO" id="GO:0002181">
    <property type="term" value="P:cytoplasmic translation"/>
    <property type="evidence" value="ECO:0007669"/>
    <property type="project" value="TreeGrafter"/>
</dbReference>
<dbReference type="InterPro" id="IPR050323">
    <property type="entry name" value="Ribosomal_protein_uL10"/>
</dbReference>
<evidence type="ECO:0000313" key="7">
    <source>
        <dbReference type="Proteomes" id="UP001431209"/>
    </source>
</evidence>
<sequence>MADKGLSKADRQKKKLGFMTEFQNRLETYPNLLVVHADNVASSQMQQIRKALRGRAVVNMGKNTLMKRAMTDYKENKDGKWNNKENAEKVWPLYDLLKGNVGLIFTKEPLADIRDVIESNKVGAPARQGAISPVRVVVPAGNTGQEPTKTSFFQALNIPTRITRGTVEITTDYLLLEPGQKVGGSEAVLLQMLGIMPFAYGLKIEQVYENGAFYAPAVLDIKEEDLLAKIQEGINDVAGLSLATGLVNEASVPHHVANALKSLLSLSVATDYNFPESEELKGYLADPSKFAVAAPTGATTQEAPKAVAAPVEEEEESEEEMGFGGLF</sequence>
<dbReference type="GO" id="GO:0003735">
    <property type="term" value="F:structural constituent of ribosome"/>
    <property type="evidence" value="ECO:0007669"/>
    <property type="project" value="TreeGrafter"/>
</dbReference>
<accession>A0AAW2Z3T4</accession>
<evidence type="ECO:0000256" key="4">
    <source>
        <dbReference type="SAM" id="MobiDB-lite"/>
    </source>
</evidence>
<keyword evidence="3" id="KW-0687">Ribonucleoprotein</keyword>
<evidence type="ECO:0000256" key="3">
    <source>
        <dbReference type="ARBA" id="ARBA00023274"/>
    </source>
</evidence>
<evidence type="ECO:0000256" key="1">
    <source>
        <dbReference type="ARBA" id="ARBA00008889"/>
    </source>
</evidence>
<dbReference type="InterPro" id="IPR043164">
    <property type="entry name" value="Ribosomal_uL10-like_insert_sf"/>
</dbReference>
<keyword evidence="2 6" id="KW-0689">Ribosomal protein</keyword>
<dbReference type="AlphaFoldDB" id="A0AAW2Z3T4"/>
<dbReference type="InterPro" id="IPR043141">
    <property type="entry name" value="Ribosomal_uL10-like_sf"/>
</dbReference>
<reference evidence="6 7" key="1">
    <citation type="submission" date="2024-03" db="EMBL/GenBank/DDBJ databases">
        <title>The Acrasis kona genome and developmental transcriptomes reveal deep origins of eukaryotic multicellular pathways.</title>
        <authorList>
            <person name="Sheikh S."/>
            <person name="Fu C.-J."/>
            <person name="Brown M.W."/>
            <person name="Baldauf S.L."/>
        </authorList>
    </citation>
    <scope>NUCLEOTIDE SEQUENCE [LARGE SCALE GENOMIC DNA]</scope>
    <source>
        <strain evidence="6 7">ATCC MYA-3509</strain>
    </source>
</reference>
<keyword evidence="7" id="KW-1185">Reference proteome</keyword>
<feature type="domain" description="Large ribosomal subunit protein uL10-like insertion" evidence="5">
    <location>
        <begin position="126"/>
        <end position="195"/>
    </location>
</feature>
<evidence type="ECO:0000259" key="5">
    <source>
        <dbReference type="Pfam" id="PF17777"/>
    </source>
</evidence>
<organism evidence="6 7">
    <name type="scientific">Acrasis kona</name>
    <dbReference type="NCBI Taxonomy" id="1008807"/>
    <lineage>
        <taxon>Eukaryota</taxon>
        <taxon>Discoba</taxon>
        <taxon>Heterolobosea</taxon>
        <taxon>Tetramitia</taxon>
        <taxon>Eutetramitia</taxon>
        <taxon>Acrasidae</taxon>
        <taxon>Acrasis</taxon>
    </lineage>
</organism>
<dbReference type="InterPro" id="IPR030670">
    <property type="entry name" value="uL10_eukaryotes"/>
</dbReference>
<dbReference type="Pfam" id="PF17777">
    <property type="entry name" value="RL10P_insert"/>
    <property type="match status" value="1"/>
</dbReference>
<feature type="region of interest" description="Disordered" evidence="4">
    <location>
        <begin position="296"/>
        <end position="327"/>
    </location>
</feature>
<dbReference type="Gene3D" id="3.30.70.1730">
    <property type="match status" value="1"/>
</dbReference>
<dbReference type="FunFam" id="3.90.105.20:FF:000001">
    <property type="entry name" value="60S acidic ribosomal protein P0"/>
    <property type="match status" value="1"/>
</dbReference>
<evidence type="ECO:0000256" key="2">
    <source>
        <dbReference type="ARBA" id="ARBA00022980"/>
    </source>
</evidence>
<dbReference type="Pfam" id="PF00466">
    <property type="entry name" value="Ribosomal_L10"/>
    <property type="match status" value="1"/>
</dbReference>
<dbReference type="Proteomes" id="UP001431209">
    <property type="component" value="Unassembled WGS sequence"/>
</dbReference>
<dbReference type="Pfam" id="PF00428">
    <property type="entry name" value="Ribosomal_60s"/>
    <property type="match status" value="1"/>
</dbReference>
<comment type="similarity">
    <text evidence="1">Belongs to the universal ribosomal protein uL10 family.</text>
</comment>
<evidence type="ECO:0000313" key="6">
    <source>
        <dbReference type="EMBL" id="KAL0483913.1"/>
    </source>
</evidence>
<dbReference type="InterPro" id="IPR001790">
    <property type="entry name" value="Ribosomal_uL10"/>
</dbReference>
<dbReference type="PANTHER" id="PTHR45699">
    <property type="entry name" value="60S ACIDIC RIBOSOMAL PROTEIN P0"/>
    <property type="match status" value="1"/>
</dbReference>